<comment type="subcellular location">
    <subcellularLocation>
        <location evidence="2">Membrane</location>
    </subcellularLocation>
</comment>
<evidence type="ECO:0000256" key="15">
    <source>
        <dbReference type="SAM" id="Phobius"/>
    </source>
</evidence>
<proteinExistence type="predicted"/>
<evidence type="ECO:0000256" key="14">
    <source>
        <dbReference type="SAM" id="Coils"/>
    </source>
</evidence>
<dbReference type="Pfam" id="PF02518">
    <property type="entry name" value="HATPase_c"/>
    <property type="match status" value="1"/>
</dbReference>
<feature type="coiled-coil region" evidence="14">
    <location>
        <begin position="239"/>
        <end position="284"/>
    </location>
</feature>
<reference evidence="18 19" key="1">
    <citation type="submission" date="2020-08" db="EMBL/GenBank/DDBJ databases">
        <title>Functional genomics of gut bacteria from endangered species of beetles.</title>
        <authorList>
            <person name="Carlos-Shanley C."/>
        </authorList>
    </citation>
    <scope>NUCLEOTIDE SEQUENCE [LARGE SCALE GENOMIC DNA]</scope>
    <source>
        <strain evidence="18 19">S00202</strain>
    </source>
</reference>
<comment type="caution">
    <text evidence="18">The sequence shown here is derived from an EMBL/GenBank/DDBJ whole genome shotgun (WGS) entry which is preliminary data.</text>
</comment>
<dbReference type="AlphaFoldDB" id="A0A7X0BQE2"/>
<name>A0A7X0BQE2_9PSED</name>
<dbReference type="SMART" id="SM00448">
    <property type="entry name" value="REC"/>
    <property type="match status" value="1"/>
</dbReference>
<keyword evidence="5" id="KW-0808">Transferase</keyword>
<dbReference type="InterPro" id="IPR001789">
    <property type="entry name" value="Sig_transdc_resp-reg_receiver"/>
</dbReference>
<evidence type="ECO:0000256" key="11">
    <source>
        <dbReference type="ARBA" id="ARBA00023012"/>
    </source>
</evidence>
<evidence type="ECO:0000256" key="7">
    <source>
        <dbReference type="ARBA" id="ARBA00022741"/>
    </source>
</evidence>
<gene>
    <name evidence="18" type="ORF">HNP49_001012</name>
</gene>
<evidence type="ECO:0000256" key="9">
    <source>
        <dbReference type="ARBA" id="ARBA00022840"/>
    </source>
</evidence>
<dbReference type="RefSeq" id="WP_184681221.1">
    <property type="nucleotide sequence ID" value="NZ_JACHLL010000002.1"/>
</dbReference>
<comment type="catalytic activity">
    <reaction evidence="1">
        <text>ATP + protein L-histidine = ADP + protein N-phospho-L-histidine.</text>
        <dbReference type="EC" id="2.7.13.3"/>
    </reaction>
</comment>
<evidence type="ECO:0000256" key="10">
    <source>
        <dbReference type="ARBA" id="ARBA00022989"/>
    </source>
</evidence>
<dbReference type="InterPro" id="IPR036890">
    <property type="entry name" value="HATPase_C_sf"/>
</dbReference>
<organism evidence="18 19">
    <name type="scientific">Pseudomonas fluvialis</name>
    <dbReference type="NCBI Taxonomy" id="1793966"/>
    <lineage>
        <taxon>Bacteria</taxon>
        <taxon>Pseudomonadati</taxon>
        <taxon>Pseudomonadota</taxon>
        <taxon>Gammaproteobacteria</taxon>
        <taxon>Pseudomonadales</taxon>
        <taxon>Pseudomonadaceae</taxon>
        <taxon>Pseudomonas</taxon>
    </lineage>
</organism>
<evidence type="ECO:0000256" key="5">
    <source>
        <dbReference type="ARBA" id="ARBA00022679"/>
    </source>
</evidence>
<dbReference type="GO" id="GO:0005524">
    <property type="term" value="F:ATP binding"/>
    <property type="evidence" value="ECO:0007669"/>
    <property type="project" value="UniProtKB-KW"/>
</dbReference>
<evidence type="ECO:0000313" key="19">
    <source>
        <dbReference type="Proteomes" id="UP000557193"/>
    </source>
</evidence>
<dbReference type="CDD" id="cd16922">
    <property type="entry name" value="HATPase_EvgS-ArcB-TorS-like"/>
    <property type="match status" value="1"/>
</dbReference>
<dbReference type="EMBL" id="JACHLL010000002">
    <property type="protein sequence ID" value="MBB6340855.1"/>
    <property type="molecule type" value="Genomic_DNA"/>
</dbReference>
<dbReference type="Proteomes" id="UP000557193">
    <property type="component" value="Unassembled WGS sequence"/>
</dbReference>
<dbReference type="PRINTS" id="PR00344">
    <property type="entry name" value="BCTRLSENSOR"/>
</dbReference>
<dbReference type="InterPro" id="IPR011006">
    <property type="entry name" value="CheY-like_superfamily"/>
</dbReference>
<dbReference type="SUPFAM" id="SSF55874">
    <property type="entry name" value="ATPase domain of HSP90 chaperone/DNA topoisomerase II/histidine kinase"/>
    <property type="match status" value="1"/>
</dbReference>
<evidence type="ECO:0000313" key="18">
    <source>
        <dbReference type="EMBL" id="MBB6340855.1"/>
    </source>
</evidence>
<dbReference type="PANTHER" id="PTHR45339:SF3">
    <property type="entry name" value="HISTIDINE KINASE"/>
    <property type="match status" value="1"/>
</dbReference>
<feature type="transmembrane region" description="Helical" evidence="15">
    <location>
        <begin position="16"/>
        <end position="38"/>
    </location>
</feature>
<dbReference type="SMART" id="SM00388">
    <property type="entry name" value="HisKA"/>
    <property type="match status" value="1"/>
</dbReference>
<protein>
    <recommendedName>
        <fullName evidence="3">histidine kinase</fullName>
        <ecNumber evidence="3">2.7.13.3</ecNumber>
    </recommendedName>
</protein>
<dbReference type="FunFam" id="1.10.287.130:FF:000004">
    <property type="entry name" value="Ethylene receptor 1"/>
    <property type="match status" value="1"/>
</dbReference>
<feature type="modified residue" description="4-aspartylphosphate" evidence="13">
    <location>
        <position position="697"/>
    </location>
</feature>
<dbReference type="InterPro" id="IPR003661">
    <property type="entry name" value="HisK_dim/P_dom"/>
</dbReference>
<dbReference type="CDD" id="cd00082">
    <property type="entry name" value="HisKA"/>
    <property type="match status" value="1"/>
</dbReference>
<keyword evidence="11" id="KW-0902">Two-component regulatory system</keyword>
<keyword evidence="12 15" id="KW-0472">Membrane</keyword>
<keyword evidence="8 18" id="KW-0418">Kinase</keyword>
<dbReference type="InterPro" id="IPR004358">
    <property type="entry name" value="Sig_transdc_His_kin-like_C"/>
</dbReference>
<keyword evidence="7" id="KW-0547">Nucleotide-binding</keyword>
<dbReference type="PANTHER" id="PTHR45339">
    <property type="entry name" value="HYBRID SIGNAL TRANSDUCTION HISTIDINE KINASE J"/>
    <property type="match status" value="1"/>
</dbReference>
<evidence type="ECO:0000256" key="1">
    <source>
        <dbReference type="ARBA" id="ARBA00000085"/>
    </source>
</evidence>
<keyword evidence="14" id="KW-0175">Coiled coil</keyword>
<evidence type="ECO:0000256" key="12">
    <source>
        <dbReference type="ARBA" id="ARBA00023136"/>
    </source>
</evidence>
<feature type="domain" description="Histidine kinase" evidence="16">
    <location>
        <begin position="298"/>
        <end position="513"/>
    </location>
</feature>
<evidence type="ECO:0000256" key="13">
    <source>
        <dbReference type="PROSITE-ProRule" id="PRU00169"/>
    </source>
</evidence>
<evidence type="ECO:0000256" key="6">
    <source>
        <dbReference type="ARBA" id="ARBA00022692"/>
    </source>
</evidence>
<dbReference type="Gene3D" id="3.40.50.2300">
    <property type="match status" value="1"/>
</dbReference>
<dbReference type="PROSITE" id="PS50110">
    <property type="entry name" value="RESPONSE_REGULATORY"/>
    <property type="match status" value="1"/>
</dbReference>
<dbReference type="GO" id="GO:0000155">
    <property type="term" value="F:phosphorelay sensor kinase activity"/>
    <property type="evidence" value="ECO:0007669"/>
    <property type="project" value="InterPro"/>
</dbReference>
<evidence type="ECO:0000259" key="16">
    <source>
        <dbReference type="PROSITE" id="PS50109"/>
    </source>
</evidence>
<dbReference type="PROSITE" id="PS50109">
    <property type="entry name" value="HIS_KIN"/>
    <property type="match status" value="1"/>
</dbReference>
<dbReference type="CDD" id="cd17546">
    <property type="entry name" value="REC_hyHK_CKI1_RcsC-like"/>
    <property type="match status" value="1"/>
</dbReference>
<dbReference type="SUPFAM" id="SSF47384">
    <property type="entry name" value="Homodimeric domain of signal transducing histidine kinase"/>
    <property type="match status" value="1"/>
</dbReference>
<keyword evidence="19" id="KW-1185">Reference proteome</keyword>
<evidence type="ECO:0000256" key="3">
    <source>
        <dbReference type="ARBA" id="ARBA00012438"/>
    </source>
</evidence>
<keyword evidence="6 15" id="KW-0812">Transmembrane</keyword>
<evidence type="ECO:0000259" key="17">
    <source>
        <dbReference type="PROSITE" id="PS50110"/>
    </source>
</evidence>
<sequence length="772" mass="85409">MVIPLSNRLSYKQARLTVVVAFILGTLLSLVQVSIDYANEDASINREIHALQQISHNPAARIAYNIDSELAQELLLGLLQSPSVIRAEIIDSSGGTLASVSRPRIDSRYRVFSDFLFRDSRIFEDPLFVSHAPDEPLGVLRLEVDTYPYGATFLSRAALTMVSGFVRSLLLSILLLVLFYYTLTKPLVSLIHALSERDEKSSKRTPVACPSGHEKDEIGVLVTVTNHQLESVSKEVDQRREAENRLTEYLGELENIVSARTAELKAANNRLLQSNADLDQAREQALHTAQLRSAFLANMSHEIRTPLNGLLGMVALASDGPLNDEQREQLSVARESGKVLMDLLNDILDLSKFEAGELQLENIPFDLASLGEECATLLSQNAASGVELSCLISPQLPTQLLGDPTRVRQIINNLLSNALKFTRQGQVTLELRMNARQVEIELCDTGIGIAEDAMQRIFQPFVQAAPGITRQYGGTGLGLALTRRLCEAMHGELLVQSTLHQGSRFCARLPLPVHTPAAALPQLQGSVFALCPDSSGLQRQLSLWLPALGLRYEHSAHLPESMPDCDLLICNTPEQLVALREKTSTPLILVSSYGHFLSQTASSTLAPLQQIAQPLTRQTLLSQLREHVLHQPRLQVVNEQQAPLQHADILLVEDNPVNQMVAKGMLLKLGCRVSLAENGEEALQQLAQQRPDLILMDCNMPIMDGYEATLRIRQDSRWADLPIIALTANALADERERCLQLGMNDYLAKPFRREDLISTLRRWLPPTSGNQA</sequence>
<dbReference type="SUPFAM" id="SSF52172">
    <property type="entry name" value="CheY-like"/>
    <property type="match status" value="1"/>
</dbReference>
<evidence type="ECO:0000256" key="4">
    <source>
        <dbReference type="ARBA" id="ARBA00022553"/>
    </source>
</evidence>
<dbReference type="Gene3D" id="3.30.565.10">
    <property type="entry name" value="Histidine kinase-like ATPase, C-terminal domain"/>
    <property type="match status" value="1"/>
</dbReference>
<dbReference type="SMART" id="SM00387">
    <property type="entry name" value="HATPase_c"/>
    <property type="match status" value="1"/>
</dbReference>
<dbReference type="Pfam" id="PF00072">
    <property type="entry name" value="Response_reg"/>
    <property type="match status" value="1"/>
</dbReference>
<dbReference type="Gene3D" id="1.10.287.130">
    <property type="match status" value="1"/>
</dbReference>
<dbReference type="EC" id="2.7.13.3" evidence="3"/>
<dbReference type="Pfam" id="PF00512">
    <property type="entry name" value="HisKA"/>
    <property type="match status" value="1"/>
</dbReference>
<accession>A0A7X0BQE2</accession>
<keyword evidence="10 15" id="KW-1133">Transmembrane helix</keyword>
<evidence type="ECO:0000256" key="2">
    <source>
        <dbReference type="ARBA" id="ARBA00004370"/>
    </source>
</evidence>
<feature type="transmembrane region" description="Helical" evidence="15">
    <location>
        <begin position="164"/>
        <end position="183"/>
    </location>
</feature>
<evidence type="ECO:0000256" key="8">
    <source>
        <dbReference type="ARBA" id="ARBA00022777"/>
    </source>
</evidence>
<dbReference type="InterPro" id="IPR036097">
    <property type="entry name" value="HisK_dim/P_sf"/>
</dbReference>
<feature type="domain" description="Response regulatory" evidence="17">
    <location>
        <begin position="648"/>
        <end position="764"/>
    </location>
</feature>
<dbReference type="InterPro" id="IPR003594">
    <property type="entry name" value="HATPase_dom"/>
</dbReference>
<keyword evidence="9" id="KW-0067">ATP-binding</keyword>
<dbReference type="GO" id="GO:0016020">
    <property type="term" value="C:membrane"/>
    <property type="evidence" value="ECO:0007669"/>
    <property type="project" value="UniProtKB-SubCell"/>
</dbReference>
<dbReference type="FunFam" id="3.30.565.10:FF:000010">
    <property type="entry name" value="Sensor histidine kinase RcsC"/>
    <property type="match status" value="1"/>
</dbReference>
<keyword evidence="4 13" id="KW-0597">Phosphoprotein</keyword>
<dbReference type="InterPro" id="IPR005467">
    <property type="entry name" value="His_kinase_dom"/>
</dbReference>